<dbReference type="GeneID" id="1725022"/>
<dbReference type="SUPFAM" id="SSF52540">
    <property type="entry name" value="P-loop containing nucleoside triphosphate hydrolases"/>
    <property type="match status" value="1"/>
</dbReference>
<sequence>MFIALDGVACTTKSTVLSQMAKINKYSVHMIDYKEITDLLHLNKDNILDGMIYMMYRFNYQVKNTNRRHLFDREPTSAILYRLIFSDHDDETIEMYCNIIKCLKNQQEREQWKSIILVPCYGQESVVVDMMTKRNNGIDCLNEEYVHRQRHVFLIWARVMDYKIVYIDYNKNLDIQQELIKKYLENMFNESELICEK</sequence>
<dbReference type="Gene3D" id="3.40.50.300">
    <property type="entry name" value="P-loop containing nucleotide triphosphate hydrolases"/>
    <property type="match status" value="1"/>
</dbReference>
<proteinExistence type="predicted"/>
<dbReference type="EMBL" id="AY229987">
    <property type="protein sequence ID" value="AAQ21612.1"/>
    <property type="molecule type" value="Genomic_DNA"/>
</dbReference>
<reference evidence="1 2" key="1">
    <citation type="journal article" date="1994" name="J. Gen. Virol.">
        <title>Genome organization of the DNA-binding protein gene region of Cryptophlebia leucotreta granulosis virus is closely related to that of nuclear polyhedrosis viruses.</title>
        <authorList>
            <person name="Jehle J.A."/>
            <person name="Backhaus H."/>
        </authorList>
    </citation>
    <scope>NUCLEOTIDE SEQUENCE [LARGE SCALE GENOMIC DNA]</scope>
    <source>
        <strain evidence="1">CV3</strain>
    </source>
</reference>
<name>Q7T5S2_GVCL</name>
<reference evidence="1 2" key="4">
    <citation type="journal article" date="2003" name="Virology">
        <title>The genome of the Cryptophlebia leucotreta granulovirus.</title>
        <authorList>
            <person name="Lange M."/>
            <person name="Jehle J.A."/>
        </authorList>
    </citation>
    <scope>NUCLEOTIDE SEQUENCE [LARGE SCALE GENOMIC DNA]</scope>
    <source>
        <strain evidence="1">CV3</strain>
    </source>
</reference>
<keyword evidence="2" id="KW-1185">Reference proteome</keyword>
<evidence type="ECO:0000313" key="2">
    <source>
        <dbReference type="Proteomes" id="UP000203359"/>
    </source>
</evidence>
<accession>Q7T5S2</accession>
<dbReference type="OrthoDB" id="16083at10239"/>
<dbReference type="KEGG" id="vg:1725022"/>
<dbReference type="RefSeq" id="NP_891862.1">
    <property type="nucleotide sequence ID" value="NC_005068.1"/>
</dbReference>
<dbReference type="Proteomes" id="UP000203359">
    <property type="component" value="Segment"/>
</dbReference>
<protein>
    <submittedName>
        <fullName evidence="1">Uncharacterized protein</fullName>
    </submittedName>
</protein>
<organismHost>
    <name type="scientific">Tortricidae</name>
    <dbReference type="NCBI Taxonomy" id="7139"/>
</organismHost>
<evidence type="ECO:0000313" key="1">
    <source>
        <dbReference type="EMBL" id="AAQ21612.1"/>
    </source>
</evidence>
<organism evidence="1 2">
    <name type="scientific">Cryptophlebia leucotreta granulosis virus</name>
    <name type="common">ClGV</name>
    <name type="synonym">Cryptophlebia leucotreta granulovirus</name>
    <dbReference type="NCBI Taxonomy" id="35254"/>
    <lineage>
        <taxon>Viruses</taxon>
        <taxon>Viruses incertae sedis</taxon>
        <taxon>Naldaviricetes</taxon>
        <taxon>Lefavirales</taxon>
        <taxon>Baculoviridae</taxon>
        <taxon>Betabaculovirus</taxon>
        <taxon>Betabaculovirus cryleucotretae</taxon>
    </lineage>
</organism>
<dbReference type="InterPro" id="IPR027417">
    <property type="entry name" value="P-loop_NTPase"/>
</dbReference>
<reference evidence="1 2" key="2">
    <citation type="journal article" date="1994" name="J. Gen. Virol.">
        <title>The granulin gene region of Cryptophlebia leucotreta granulosis virus: sequence analysis and phylogenetic considerations.</title>
        <authorList>
            <person name="Jehle J.A."/>
            <person name="Backhaus H."/>
        </authorList>
    </citation>
    <scope>NUCLEOTIDE SEQUENCE [LARGE SCALE GENOMIC DNA]</scope>
    <source>
        <strain evidence="1">CV3</strain>
    </source>
</reference>
<reference evidence="1 2" key="3">
    <citation type="journal article" date="2002" name="J. Gen. Virol.">
        <title>The expansion of a hypervariable, non-hr ori-like region in the genome of Cryptophlebia leucotreta granulovirus provides in vivo evidence for the utilization of baculovirus non-hr oris during replication.</title>
        <authorList>
            <person name="Jehle J.A."/>
        </authorList>
    </citation>
    <scope>NUCLEOTIDE SEQUENCE [LARGE SCALE GENOMIC DNA]</scope>
    <source>
        <strain evidence="1">CV3</strain>
    </source>
</reference>